<organism evidence="1 2">
    <name type="scientific">Favolaschia claudopus</name>
    <dbReference type="NCBI Taxonomy" id="2862362"/>
    <lineage>
        <taxon>Eukaryota</taxon>
        <taxon>Fungi</taxon>
        <taxon>Dikarya</taxon>
        <taxon>Basidiomycota</taxon>
        <taxon>Agaricomycotina</taxon>
        <taxon>Agaricomycetes</taxon>
        <taxon>Agaricomycetidae</taxon>
        <taxon>Agaricales</taxon>
        <taxon>Marasmiineae</taxon>
        <taxon>Mycenaceae</taxon>
        <taxon>Favolaschia</taxon>
    </lineage>
</organism>
<reference evidence="1 2" key="1">
    <citation type="journal article" date="2024" name="J Genomics">
        <title>Draft genome sequencing and assembly of Favolaschia claudopus CIRM-BRFM 2984 isolated from oak limbs.</title>
        <authorList>
            <person name="Navarro D."/>
            <person name="Drula E."/>
            <person name="Chaduli D."/>
            <person name="Cazenave R."/>
            <person name="Ahrendt S."/>
            <person name="Wang J."/>
            <person name="Lipzen A."/>
            <person name="Daum C."/>
            <person name="Barry K."/>
            <person name="Grigoriev I.V."/>
            <person name="Favel A."/>
            <person name="Rosso M.N."/>
            <person name="Martin F."/>
        </authorList>
    </citation>
    <scope>NUCLEOTIDE SEQUENCE [LARGE SCALE GENOMIC DNA]</scope>
    <source>
        <strain evidence="1 2">CIRM-BRFM 2984</strain>
    </source>
</reference>
<evidence type="ECO:0000313" key="2">
    <source>
        <dbReference type="Proteomes" id="UP001362999"/>
    </source>
</evidence>
<protein>
    <submittedName>
        <fullName evidence="1">Uncharacterized protein</fullName>
    </submittedName>
</protein>
<gene>
    <name evidence="1" type="ORF">R3P38DRAFT_2368749</name>
</gene>
<dbReference type="AlphaFoldDB" id="A0AAV9ZNU0"/>
<feature type="non-terminal residue" evidence="1">
    <location>
        <position position="1"/>
    </location>
</feature>
<keyword evidence="2" id="KW-1185">Reference proteome</keyword>
<name>A0AAV9ZNU0_9AGAR</name>
<proteinExistence type="predicted"/>
<comment type="caution">
    <text evidence="1">The sequence shown here is derived from an EMBL/GenBank/DDBJ whole genome shotgun (WGS) entry which is preliminary data.</text>
</comment>
<dbReference type="Proteomes" id="UP001362999">
    <property type="component" value="Unassembled WGS sequence"/>
</dbReference>
<sequence>RTPGEIEATFMKATARAANLKAIIADNPTVRNKVSEAINAYEHLSGKSVQGFKLTQILDPDDTRFDRKARSQWGALSLEERQILHSYLTWRYGDFNLEIWQASASIMDQISIQGVSYAKENVLKYDRDSHIIFNIPGTQDTAPGKIKNIFQYWHTTPAGVEIKAIYLIVDSFNPHPIPEAMDPFRRYGSMAGFLSTSQPMERRVIEAGHVRSHFGQTPLESDGVKLMHVLPLSRVCFYFLHNVEKS</sequence>
<evidence type="ECO:0000313" key="1">
    <source>
        <dbReference type="EMBL" id="KAK6988002.1"/>
    </source>
</evidence>
<accession>A0AAV9ZNU0</accession>
<feature type="non-terminal residue" evidence="1">
    <location>
        <position position="246"/>
    </location>
</feature>
<dbReference type="EMBL" id="JAWWNJ010000126">
    <property type="protein sequence ID" value="KAK6988002.1"/>
    <property type="molecule type" value="Genomic_DNA"/>
</dbReference>